<feature type="compositionally biased region" description="Low complexity" evidence="1">
    <location>
        <begin position="27"/>
        <end position="37"/>
    </location>
</feature>
<reference evidence="3" key="1">
    <citation type="journal article" date="2021" name="Sci. Rep.">
        <title>Diploid genomic architecture of Nitzschia inconspicua, an elite biomass production diatom.</title>
        <authorList>
            <person name="Oliver A."/>
            <person name="Podell S."/>
            <person name="Pinowska A."/>
            <person name="Traller J.C."/>
            <person name="Smith S.R."/>
            <person name="McClure R."/>
            <person name="Beliaev A."/>
            <person name="Bohutskyi P."/>
            <person name="Hill E.A."/>
            <person name="Rabines A."/>
            <person name="Zheng H."/>
            <person name="Allen L.Z."/>
            <person name="Kuo A."/>
            <person name="Grigoriev I.V."/>
            <person name="Allen A.E."/>
            <person name="Hazlebeck D."/>
            <person name="Allen E.E."/>
        </authorList>
    </citation>
    <scope>NUCLEOTIDE SEQUENCE</scope>
    <source>
        <strain evidence="3">Hildebrandi</strain>
    </source>
</reference>
<dbReference type="OrthoDB" id="48671at2759"/>
<evidence type="ECO:0000256" key="1">
    <source>
        <dbReference type="SAM" id="MobiDB-lite"/>
    </source>
</evidence>
<dbReference type="InterPro" id="IPR049227">
    <property type="entry name" value="DUF6824"/>
</dbReference>
<reference evidence="3" key="2">
    <citation type="submission" date="2021-04" db="EMBL/GenBank/DDBJ databases">
        <authorList>
            <person name="Podell S."/>
        </authorList>
    </citation>
    <scope>NUCLEOTIDE SEQUENCE</scope>
    <source>
        <strain evidence="3">Hildebrandi</strain>
    </source>
</reference>
<organism evidence="3 4">
    <name type="scientific">Nitzschia inconspicua</name>
    <dbReference type="NCBI Taxonomy" id="303405"/>
    <lineage>
        <taxon>Eukaryota</taxon>
        <taxon>Sar</taxon>
        <taxon>Stramenopiles</taxon>
        <taxon>Ochrophyta</taxon>
        <taxon>Bacillariophyta</taxon>
        <taxon>Bacillariophyceae</taxon>
        <taxon>Bacillariophycidae</taxon>
        <taxon>Bacillariales</taxon>
        <taxon>Bacillariaceae</taxon>
        <taxon>Nitzschia</taxon>
    </lineage>
</organism>
<keyword evidence="4" id="KW-1185">Reference proteome</keyword>
<feature type="compositionally biased region" description="Low complexity" evidence="1">
    <location>
        <begin position="102"/>
        <end position="120"/>
    </location>
</feature>
<proteinExistence type="predicted"/>
<feature type="region of interest" description="Disordered" evidence="1">
    <location>
        <begin position="17"/>
        <end position="85"/>
    </location>
</feature>
<dbReference type="AlphaFoldDB" id="A0A9K3PJ96"/>
<evidence type="ECO:0000313" key="4">
    <source>
        <dbReference type="Proteomes" id="UP000693970"/>
    </source>
</evidence>
<protein>
    <recommendedName>
        <fullName evidence="2">DUF6824 domain-containing protein</fullName>
    </recommendedName>
</protein>
<sequence>MPFFHYSLSNDYSLPTAVHTPEHHDSLSSGTEGSTGLKQHRKIGSSGTTPESDPNGSNPIRTSEPYCDVQWKNPPSSLAVQPNDAKGEDEALLHLVETYLASKSPSSSSPSPVNVSTSTPDDTVFTSSKIERVCPHTFGSDESLPTFITPTKTLKDSIAPFNDDSPQMATIQTGLSYQVPFLQSWTSLVVPSTADLDGPFDERNRLLRTPLLHSKNETTVTNNSSDSSPLEDPDCHLYTCSHPGQDCSTRNEFCVRAKRLADITTMESHNPTRRCATVTENSGSRKIKGEMKAPVCHSTNTATIQKQRTKAVRRSSVTHSLQCGKQTGKVAIMKTKTKRGPRWDDPINKTYLPLTDSDVIFGRGGQSNTHPGNINFRQLILAHQDYYQDLKDAKERTDFSSDFVAMIRHEQGGRFLKKGDHGWISILTVAVQLVLHLILLTYDINDPTSPAVQTTKVLLGFRSLESIIGEDKKQSCRNWNQVVRQKRYMCKLSEVVLNINNARPTFGKGIAKCVEIGFLSLMDSNVGNFFQQNYRIDETNPRYTGKASILHPPYANYLYHLFVDFSSNLGGGMAGNGLDPFM</sequence>
<comment type="caution">
    <text evidence="3">The sequence shown here is derived from an EMBL/GenBank/DDBJ whole genome shotgun (WGS) entry which is preliminary data.</text>
</comment>
<accession>A0A9K3PJ96</accession>
<name>A0A9K3PJ96_9STRA</name>
<dbReference type="Proteomes" id="UP000693970">
    <property type="component" value="Unassembled WGS sequence"/>
</dbReference>
<evidence type="ECO:0000313" key="3">
    <source>
        <dbReference type="EMBL" id="KAG7348806.1"/>
    </source>
</evidence>
<evidence type="ECO:0000259" key="2">
    <source>
        <dbReference type="Pfam" id="PF20710"/>
    </source>
</evidence>
<dbReference type="Pfam" id="PF20710">
    <property type="entry name" value="DUF6824"/>
    <property type="match status" value="1"/>
</dbReference>
<feature type="compositionally biased region" description="Polar residues" evidence="1">
    <location>
        <begin position="45"/>
        <end position="61"/>
    </location>
</feature>
<feature type="region of interest" description="Disordered" evidence="1">
    <location>
        <begin position="102"/>
        <end position="122"/>
    </location>
</feature>
<dbReference type="EMBL" id="JAGRRH010000019">
    <property type="protein sequence ID" value="KAG7348806.1"/>
    <property type="molecule type" value="Genomic_DNA"/>
</dbReference>
<feature type="domain" description="DUF6824" evidence="2">
    <location>
        <begin position="358"/>
        <end position="426"/>
    </location>
</feature>
<gene>
    <name evidence="3" type="ORF">IV203_011403</name>
</gene>